<protein>
    <submittedName>
        <fullName evidence="1">Putative ORFan</fullName>
    </submittedName>
</protein>
<reference evidence="1" key="1">
    <citation type="submission" date="2017-06" db="EMBL/GenBank/DDBJ databases">
        <authorList>
            <person name="Assis F.L."/>
            <person name="Abrahao J.S."/>
            <person name="Silva L."/>
            <person name="Khalil J.B."/>
            <person name="Rodrigues R."/>
            <person name="Silva L.S."/>
            <person name="Boratto P."/>
            <person name="Andrade M."/>
            <person name="Kroon E.G."/>
            <person name="Ribeiro B."/>
            <person name="Bergier I."/>
            <person name="Seligmann H."/>
            <person name="Ghigo E."/>
            <person name="Colson P."/>
            <person name="Levasseur A."/>
            <person name="Raoult D."/>
            <person name="Scola B.L."/>
        </authorList>
    </citation>
    <scope>NUCLEOTIDE SEQUENCE</scope>
    <source>
        <strain evidence="1">Deep ocean</strain>
    </source>
</reference>
<organism evidence="1">
    <name type="scientific">Tupanvirus deep ocean</name>
    <dbReference type="NCBI Taxonomy" id="2126984"/>
    <lineage>
        <taxon>Viruses</taxon>
        <taxon>Varidnaviria</taxon>
        <taxon>Bamfordvirae</taxon>
        <taxon>Nucleocytoviricota</taxon>
        <taxon>Megaviricetes</taxon>
        <taxon>Imitervirales</taxon>
        <taxon>Mimiviridae</taxon>
        <taxon>Megamimivirinae</taxon>
        <taxon>Tupanvirus</taxon>
        <taxon>Tupanvirus altamarinense</taxon>
    </lineage>
</organism>
<dbReference type="GeneID" id="80517818"/>
<name>A0A6N1NRZ5_9VIRU</name>
<evidence type="ECO:0000313" key="1">
    <source>
        <dbReference type="EMBL" id="QKU34493.1"/>
    </source>
</evidence>
<dbReference type="EMBL" id="MF405918">
    <property type="protein sequence ID" value="QKU34493.1"/>
    <property type="molecule type" value="Genomic_DNA"/>
</dbReference>
<dbReference type="KEGG" id="vg:80517818"/>
<dbReference type="RefSeq" id="YP_010781127.1">
    <property type="nucleotide sequence ID" value="NC_075038.1"/>
</dbReference>
<sequence length="101" mass="11708">MKNKSFVMTQLAKELQVKSNEIVFGNPKISENKFDLFVTIRSHNYWSRIVYLNSNSEPKFVVQYCDDYGVPLLGNLLSFVNDNADAIINIYNIIMSHPKYI</sequence>
<accession>A0A6N1NRZ5</accession>
<proteinExistence type="predicted"/>
<reference evidence="1" key="2">
    <citation type="journal article" date="2018" name="Nat. Commun.">
        <title>Tailed giant Tupanvirus possesses the most complete translational apparatus of the known virosphere.</title>
        <authorList>
            <person name="Abrahao J."/>
            <person name="Silva L."/>
            <person name="Silva L.S."/>
            <person name="Khalil J.Y.B."/>
            <person name="Rodrigues R."/>
            <person name="Arantes T."/>
            <person name="Assis F."/>
            <person name="Boratto P."/>
            <person name="Andrade M."/>
            <person name="Kroon E.G."/>
            <person name="Ribeiro B."/>
            <person name="Bergier I."/>
            <person name="Seligmann H."/>
            <person name="Ghigo E."/>
            <person name="Colson P."/>
            <person name="Levasseur A."/>
            <person name="Kroemer G."/>
            <person name="Raoult D."/>
            <person name="La Scola B."/>
        </authorList>
    </citation>
    <scope>NUCLEOTIDE SEQUENCE [LARGE SCALE GENOMIC DNA]</scope>
    <source>
        <strain evidence="1">Deep ocean</strain>
    </source>
</reference>